<evidence type="ECO:0000256" key="5">
    <source>
        <dbReference type="ARBA" id="ARBA00023136"/>
    </source>
</evidence>
<dbReference type="EMBL" id="JAVRHY010000005">
    <property type="protein sequence ID" value="MDT0618348.1"/>
    <property type="molecule type" value="Genomic_DNA"/>
</dbReference>
<feature type="transmembrane region" description="Helical" evidence="6">
    <location>
        <begin position="89"/>
        <end position="116"/>
    </location>
</feature>
<feature type="transmembrane region" description="Helical" evidence="6">
    <location>
        <begin position="128"/>
        <end position="148"/>
    </location>
</feature>
<gene>
    <name evidence="7" type="primary">fetB</name>
    <name evidence="7" type="ORF">RM531_07660</name>
</gene>
<evidence type="ECO:0000256" key="2">
    <source>
        <dbReference type="ARBA" id="ARBA00005268"/>
    </source>
</evidence>
<keyword evidence="3 6" id="KW-0812">Transmembrane</keyword>
<dbReference type="InterPro" id="IPR005226">
    <property type="entry name" value="UPF0014_fam"/>
</dbReference>
<organism evidence="7 8">
    <name type="scientific">Spectribacter acetivorans</name>
    <dbReference type="NCBI Taxonomy" id="3075603"/>
    <lineage>
        <taxon>Bacteria</taxon>
        <taxon>Pseudomonadati</taxon>
        <taxon>Pseudomonadota</taxon>
        <taxon>Gammaproteobacteria</taxon>
        <taxon>Salinisphaerales</taxon>
        <taxon>Salinisphaeraceae</taxon>
        <taxon>Spectribacter</taxon>
    </lineage>
</organism>
<evidence type="ECO:0000256" key="6">
    <source>
        <dbReference type="SAM" id="Phobius"/>
    </source>
</evidence>
<evidence type="ECO:0000256" key="4">
    <source>
        <dbReference type="ARBA" id="ARBA00022989"/>
    </source>
</evidence>
<evidence type="ECO:0000256" key="3">
    <source>
        <dbReference type="ARBA" id="ARBA00022692"/>
    </source>
</evidence>
<evidence type="ECO:0000313" key="7">
    <source>
        <dbReference type="EMBL" id="MDT0618348.1"/>
    </source>
</evidence>
<dbReference type="PANTHER" id="PTHR30028">
    <property type="entry name" value="UPF0014 INNER MEMBRANE PROTEIN YBBM-RELATED"/>
    <property type="match status" value="1"/>
</dbReference>
<evidence type="ECO:0000313" key="8">
    <source>
        <dbReference type="Proteomes" id="UP001259982"/>
    </source>
</evidence>
<name>A0ABU3B846_9GAMM</name>
<dbReference type="Pfam" id="PF03649">
    <property type="entry name" value="UPF0014"/>
    <property type="match status" value="1"/>
</dbReference>
<keyword evidence="5 6" id="KW-0472">Membrane</keyword>
<protein>
    <submittedName>
        <fullName evidence="7">Iron export ABC transporter permease subunit FetB</fullName>
    </submittedName>
</protein>
<sequence length="263" mass="27723">MQLIALTPRDLALAGVLVLALAATAWPMRLELARPLLVAAARTVVQLALVGLVLETVFARGSVVWVGGIALAMLLLAGREASARQVRRLAGGWSFAGGTLAMFLSSFVTAVLALTIVIQPEPWHAPQYAIPLLGMLLGNTMTGVALGMDRLTSGVGHQRAAIEARLALGYSAADAIEGLRRDAVRAGMIPTLNAMAAAGIVSLPGMMTGQILAGAPPWEAVKYQILIMFLIAAGTGFGTLAAVWLGVRRLFDDRARLRLDRLR</sequence>
<feature type="transmembrane region" description="Helical" evidence="6">
    <location>
        <begin position="191"/>
        <end position="213"/>
    </location>
</feature>
<dbReference type="RefSeq" id="WP_311658445.1">
    <property type="nucleotide sequence ID" value="NZ_JAVRHY010000005.1"/>
</dbReference>
<accession>A0ABU3B846</accession>
<proteinExistence type="inferred from homology"/>
<dbReference type="Proteomes" id="UP001259982">
    <property type="component" value="Unassembled WGS sequence"/>
</dbReference>
<evidence type="ECO:0000256" key="1">
    <source>
        <dbReference type="ARBA" id="ARBA00004141"/>
    </source>
</evidence>
<keyword evidence="8" id="KW-1185">Reference proteome</keyword>
<dbReference type="PANTHER" id="PTHR30028:SF0">
    <property type="entry name" value="PROTEIN ALUMINUM SENSITIVE 3"/>
    <property type="match status" value="1"/>
</dbReference>
<feature type="transmembrane region" description="Helical" evidence="6">
    <location>
        <begin position="225"/>
        <end position="247"/>
    </location>
</feature>
<comment type="caution">
    <text evidence="7">The sequence shown here is derived from an EMBL/GenBank/DDBJ whole genome shotgun (WGS) entry which is preliminary data.</text>
</comment>
<keyword evidence="4 6" id="KW-1133">Transmembrane helix</keyword>
<comment type="subcellular location">
    <subcellularLocation>
        <location evidence="1">Membrane</location>
        <topology evidence="1">Multi-pass membrane protein</topology>
    </subcellularLocation>
</comment>
<reference evidence="7 8" key="1">
    <citation type="submission" date="2023-09" db="EMBL/GenBank/DDBJ databases">
        <authorList>
            <person name="Rey-Velasco X."/>
        </authorList>
    </citation>
    <scope>NUCLEOTIDE SEQUENCE [LARGE SCALE GENOMIC DNA]</scope>
    <source>
        <strain evidence="7 8">P385</strain>
    </source>
</reference>
<feature type="transmembrane region" description="Helical" evidence="6">
    <location>
        <begin position="56"/>
        <end position="77"/>
    </location>
</feature>
<comment type="similarity">
    <text evidence="2">Belongs to the UPF0014 family.</text>
</comment>